<dbReference type="EMBL" id="SUMF01000048">
    <property type="protein sequence ID" value="TJZ64250.1"/>
    <property type="molecule type" value="Genomic_DNA"/>
</dbReference>
<dbReference type="Proteomes" id="UP000310016">
    <property type="component" value="Unassembled WGS sequence"/>
</dbReference>
<sequence>MKSQIETRLATLRSELESGQQVLAELEQRHAEVTHTLHRISGAIQVLEELLAGDGTSAESAA</sequence>
<protein>
    <submittedName>
        <fullName evidence="1">Uncharacterized protein</fullName>
    </submittedName>
</protein>
<reference evidence="1 2" key="1">
    <citation type="submission" date="2019-04" db="EMBL/GenBank/DDBJ databases">
        <title>Chitiniphilus eburnea sp. nov., a novel chitinolytic bacterium isolated from aquaculture sludge.</title>
        <authorList>
            <person name="Sheng M."/>
        </authorList>
    </citation>
    <scope>NUCLEOTIDE SEQUENCE [LARGE SCALE GENOMIC DNA]</scope>
    <source>
        <strain evidence="1 2">HX-2-15</strain>
    </source>
</reference>
<gene>
    <name evidence="1" type="ORF">FAZ21_19245</name>
</gene>
<proteinExistence type="predicted"/>
<accession>A0A4U0P9W8</accession>
<comment type="caution">
    <text evidence="1">The sequence shown here is derived from an EMBL/GenBank/DDBJ whole genome shotgun (WGS) entry which is preliminary data.</text>
</comment>
<organism evidence="1 2">
    <name type="scientific">Chitiniphilus eburneus</name>
    <dbReference type="NCBI Taxonomy" id="2571148"/>
    <lineage>
        <taxon>Bacteria</taxon>
        <taxon>Pseudomonadati</taxon>
        <taxon>Pseudomonadota</taxon>
        <taxon>Betaproteobacteria</taxon>
        <taxon>Neisseriales</taxon>
        <taxon>Chitinibacteraceae</taxon>
        <taxon>Chitiniphilus</taxon>
    </lineage>
</organism>
<name>A0A4U0P9W8_9NEIS</name>
<evidence type="ECO:0000313" key="1">
    <source>
        <dbReference type="EMBL" id="TJZ64250.1"/>
    </source>
</evidence>
<dbReference type="AlphaFoldDB" id="A0A4U0P9W8"/>
<evidence type="ECO:0000313" key="2">
    <source>
        <dbReference type="Proteomes" id="UP000310016"/>
    </source>
</evidence>
<dbReference type="RefSeq" id="WP_136775058.1">
    <property type="nucleotide sequence ID" value="NZ_CP156074.1"/>
</dbReference>
<dbReference type="OrthoDB" id="5198170at2"/>
<keyword evidence="2" id="KW-1185">Reference proteome</keyword>